<reference evidence="4" key="1">
    <citation type="journal article" date="2020" name="Stud. Mycol.">
        <title>101 Dothideomycetes genomes: a test case for predicting lifestyles and emergence of pathogens.</title>
        <authorList>
            <person name="Haridas S."/>
            <person name="Albert R."/>
            <person name="Binder M."/>
            <person name="Bloem J."/>
            <person name="Labutti K."/>
            <person name="Salamov A."/>
            <person name="Andreopoulos B."/>
            <person name="Baker S."/>
            <person name="Barry K."/>
            <person name="Bills G."/>
            <person name="Bluhm B."/>
            <person name="Cannon C."/>
            <person name="Castanera R."/>
            <person name="Culley D."/>
            <person name="Daum C."/>
            <person name="Ezra D."/>
            <person name="Gonzalez J."/>
            <person name="Henrissat B."/>
            <person name="Kuo A."/>
            <person name="Liang C."/>
            <person name="Lipzen A."/>
            <person name="Lutzoni F."/>
            <person name="Magnuson J."/>
            <person name="Mondo S."/>
            <person name="Nolan M."/>
            <person name="Ohm R."/>
            <person name="Pangilinan J."/>
            <person name="Park H.-J."/>
            <person name="Ramirez L."/>
            <person name="Alfaro M."/>
            <person name="Sun H."/>
            <person name="Tritt A."/>
            <person name="Yoshinaga Y."/>
            <person name="Zwiers L.-H."/>
            <person name="Turgeon B."/>
            <person name="Goodwin S."/>
            <person name="Spatafora J."/>
            <person name="Crous P."/>
            <person name="Grigoriev I."/>
        </authorList>
    </citation>
    <scope>NUCLEOTIDE SEQUENCE</scope>
    <source>
        <strain evidence="4">CBS 260.36</strain>
    </source>
</reference>
<organism evidence="4 5">
    <name type="scientific">Myriangium duriaei CBS 260.36</name>
    <dbReference type="NCBI Taxonomy" id="1168546"/>
    <lineage>
        <taxon>Eukaryota</taxon>
        <taxon>Fungi</taxon>
        <taxon>Dikarya</taxon>
        <taxon>Ascomycota</taxon>
        <taxon>Pezizomycotina</taxon>
        <taxon>Dothideomycetes</taxon>
        <taxon>Dothideomycetidae</taxon>
        <taxon>Myriangiales</taxon>
        <taxon>Myriangiaceae</taxon>
        <taxon>Myriangium</taxon>
    </lineage>
</organism>
<accession>A0A9P4IUF1</accession>
<dbReference type="CDD" id="cd05233">
    <property type="entry name" value="SDR_c"/>
    <property type="match status" value="1"/>
</dbReference>
<name>A0A9P4IUF1_9PEZI</name>
<evidence type="ECO:0000313" key="5">
    <source>
        <dbReference type="Proteomes" id="UP000799439"/>
    </source>
</evidence>
<dbReference type="PRINTS" id="PR00080">
    <property type="entry name" value="SDRFAMILY"/>
</dbReference>
<dbReference type="Gene3D" id="3.40.50.720">
    <property type="entry name" value="NAD(P)-binding Rossmann-like Domain"/>
    <property type="match status" value="1"/>
</dbReference>
<dbReference type="PANTHER" id="PTHR44196">
    <property type="entry name" value="DEHYDROGENASE/REDUCTASE SDR FAMILY MEMBER 7B"/>
    <property type="match status" value="1"/>
</dbReference>
<dbReference type="Pfam" id="PF00106">
    <property type="entry name" value="adh_short"/>
    <property type="match status" value="1"/>
</dbReference>
<dbReference type="PANTHER" id="PTHR44196:SF1">
    <property type="entry name" value="DEHYDROGENASE_REDUCTASE SDR FAMILY MEMBER 7B"/>
    <property type="match status" value="1"/>
</dbReference>
<evidence type="ECO:0000313" key="4">
    <source>
        <dbReference type="EMBL" id="KAF2150172.1"/>
    </source>
</evidence>
<comment type="similarity">
    <text evidence="1 3">Belongs to the short-chain dehydrogenases/reductases (SDR) family.</text>
</comment>
<comment type="caution">
    <text evidence="4">The sequence shown here is derived from an EMBL/GenBank/DDBJ whole genome shotgun (WGS) entry which is preliminary data.</text>
</comment>
<evidence type="ECO:0000256" key="3">
    <source>
        <dbReference type="RuleBase" id="RU000363"/>
    </source>
</evidence>
<dbReference type="EMBL" id="ML996090">
    <property type="protein sequence ID" value="KAF2150172.1"/>
    <property type="molecule type" value="Genomic_DNA"/>
</dbReference>
<dbReference type="InterPro" id="IPR002347">
    <property type="entry name" value="SDR_fam"/>
</dbReference>
<dbReference type="GO" id="GO:0016491">
    <property type="term" value="F:oxidoreductase activity"/>
    <property type="evidence" value="ECO:0007669"/>
    <property type="project" value="UniProtKB-KW"/>
</dbReference>
<sequence>MGYLGGALPELYSSYDFISPQKYATKLNGKVTIVTGVSSGIGRATAKAFAAAGASVALVARREAQLKSLAEEIIASGGHAIAVPADVTAKGAAASIVSKVESQLGPVDILVNNAGRARLGPLIAEDQDLDIWWNVYELNVKAPVSLIRAVLPSMEKRKTGTLITVSSAVATMRLPVMAGYASSKAAISKVHESLVPELEGTGIFSVALSPGMVQTELGSADEGLNKKAMDHPAMKAFFSHLSGTRQFQDEQLPADFIVALAAEPRARVLHGKHVDAVQDLEAVITEAEKDGEGRIGNEKLYQVNIGVL</sequence>
<dbReference type="SUPFAM" id="SSF51735">
    <property type="entry name" value="NAD(P)-binding Rossmann-fold domains"/>
    <property type="match status" value="1"/>
</dbReference>
<keyword evidence="2" id="KW-0560">Oxidoreductase</keyword>
<protein>
    <submittedName>
        <fullName evidence="4">NAD(P)-binding protein</fullName>
    </submittedName>
</protein>
<dbReference type="Proteomes" id="UP000799439">
    <property type="component" value="Unassembled WGS sequence"/>
</dbReference>
<dbReference type="AlphaFoldDB" id="A0A9P4IUF1"/>
<dbReference type="InterPro" id="IPR036291">
    <property type="entry name" value="NAD(P)-bd_dom_sf"/>
</dbReference>
<dbReference type="OrthoDB" id="1933717at2759"/>
<dbReference type="GO" id="GO:0016020">
    <property type="term" value="C:membrane"/>
    <property type="evidence" value="ECO:0007669"/>
    <property type="project" value="TreeGrafter"/>
</dbReference>
<evidence type="ECO:0000256" key="1">
    <source>
        <dbReference type="ARBA" id="ARBA00006484"/>
    </source>
</evidence>
<proteinExistence type="inferred from homology"/>
<keyword evidence="5" id="KW-1185">Reference proteome</keyword>
<dbReference type="PRINTS" id="PR00081">
    <property type="entry name" value="GDHRDH"/>
</dbReference>
<evidence type="ECO:0000256" key="2">
    <source>
        <dbReference type="ARBA" id="ARBA00023002"/>
    </source>
</evidence>
<gene>
    <name evidence="4" type="ORF">K461DRAFT_329224</name>
</gene>